<organism evidence="1 2">
    <name type="scientific">Prevotella intermedia</name>
    <dbReference type="NCBI Taxonomy" id="28131"/>
    <lineage>
        <taxon>Bacteria</taxon>
        <taxon>Pseudomonadati</taxon>
        <taxon>Bacteroidota</taxon>
        <taxon>Bacteroidia</taxon>
        <taxon>Bacteroidales</taxon>
        <taxon>Prevotellaceae</taxon>
        <taxon>Prevotella</taxon>
    </lineage>
</organism>
<comment type="caution">
    <text evidence="1">The sequence shown here is derived from an EMBL/GenBank/DDBJ whole genome shotgun (WGS) entry which is preliminary data.</text>
</comment>
<dbReference type="RefSeq" id="WP_124138975.1">
    <property type="nucleotide sequence ID" value="NZ_QXEM01000001.1"/>
</dbReference>
<gene>
    <name evidence="1" type="ORF">D2S45_00280</name>
</gene>
<dbReference type="Proteomes" id="UP000283868">
    <property type="component" value="Unassembled WGS sequence"/>
</dbReference>
<dbReference type="EMBL" id="QXEN01000001">
    <property type="protein sequence ID" value="RRF88330.1"/>
    <property type="molecule type" value="Genomic_DNA"/>
</dbReference>
<name>A0A3R7XZN6_PREIN</name>
<protein>
    <submittedName>
        <fullName evidence="1">Uncharacterized protein</fullName>
    </submittedName>
</protein>
<dbReference type="AlphaFoldDB" id="A0A3R7XZN6"/>
<proteinExistence type="predicted"/>
<evidence type="ECO:0000313" key="2">
    <source>
        <dbReference type="Proteomes" id="UP000283868"/>
    </source>
</evidence>
<evidence type="ECO:0000313" key="1">
    <source>
        <dbReference type="EMBL" id="RRF88330.1"/>
    </source>
</evidence>
<reference evidence="1 2" key="1">
    <citation type="submission" date="2018-08" db="EMBL/GenBank/DDBJ databases">
        <title>Comparative analysis of Prevotella intermedia strains.</title>
        <authorList>
            <person name="Moon J.-H."/>
            <person name="Lee J.-H."/>
        </authorList>
    </citation>
    <scope>NUCLEOTIDE SEQUENCE [LARGE SCALE GENOMIC DNA]</scope>
    <source>
        <strain evidence="1 2">ATCC 15033</strain>
    </source>
</reference>
<accession>A0A3R7XZN6</accession>
<keyword evidence="2" id="KW-1185">Reference proteome</keyword>
<sequence>MKKVKVGKNHSIGFLPYKKEDNFLFCSGAQLHHFDENNEDCDESFIDITTTEQIDELIDALIEIKESFPNKEEGGKK</sequence>